<evidence type="ECO:0000313" key="2">
    <source>
        <dbReference type="EMBL" id="GJD66241.1"/>
    </source>
</evidence>
<protein>
    <submittedName>
        <fullName evidence="2">Uncharacterized protein</fullName>
    </submittedName>
</protein>
<feature type="region of interest" description="Disordered" evidence="1">
    <location>
        <begin position="1"/>
        <end position="41"/>
    </location>
</feature>
<comment type="caution">
    <text evidence="2">The sequence shown here is derived from an EMBL/GenBank/DDBJ whole genome shotgun (WGS) entry which is preliminary data.</text>
</comment>
<reference evidence="2" key="1">
    <citation type="journal article" date="2016" name="Front. Microbiol.">
        <title>Genome Sequence of the Piezophilic, Mesophilic Sulfate-Reducing Bacterium Desulfovibrio indicus J2T.</title>
        <authorList>
            <person name="Cao J."/>
            <person name="Maignien L."/>
            <person name="Shao Z."/>
            <person name="Alain K."/>
            <person name="Jebbar M."/>
        </authorList>
    </citation>
    <scope>NUCLEOTIDE SEQUENCE</scope>
    <source>
        <strain evidence="2">JCM 32048</strain>
    </source>
</reference>
<dbReference type="AlphaFoldDB" id="A0AA37HHY7"/>
<name>A0AA37HHY7_9HYPH</name>
<sequence length="95" mass="10536">MTKPSLSVLAPKRPEPMAAPAPQEPAATAAPEPAKKVKPSRVARRAFGTFLREEDYQTLRRISFEQSRPIQAIVDEALADVFAKHNYSEYARRGG</sequence>
<organism evidence="2 3">
    <name type="scientific">Methylobacterium frigidaeris</name>
    <dbReference type="NCBI Taxonomy" id="2038277"/>
    <lineage>
        <taxon>Bacteria</taxon>
        <taxon>Pseudomonadati</taxon>
        <taxon>Pseudomonadota</taxon>
        <taxon>Alphaproteobacteria</taxon>
        <taxon>Hyphomicrobiales</taxon>
        <taxon>Methylobacteriaceae</taxon>
        <taxon>Methylobacterium</taxon>
    </lineage>
</organism>
<proteinExistence type="predicted"/>
<evidence type="ECO:0000313" key="3">
    <source>
        <dbReference type="Proteomes" id="UP001055286"/>
    </source>
</evidence>
<gene>
    <name evidence="2" type="ORF">MPEAHAMD_6438</name>
</gene>
<dbReference type="EMBL" id="BPQJ01000058">
    <property type="protein sequence ID" value="GJD66241.1"/>
    <property type="molecule type" value="Genomic_DNA"/>
</dbReference>
<evidence type="ECO:0000256" key="1">
    <source>
        <dbReference type="SAM" id="MobiDB-lite"/>
    </source>
</evidence>
<dbReference type="Proteomes" id="UP001055286">
    <property type="component" value="Unassembled WGS sequence"/>
</dbReference>
<keyword evidence="3" id="KW-1185">Reference proteome</keyword>
<reference evidence="2" key="2">
    <citation type="submission" date="2021-08" db="EMBL/GenBank/DDBJ databases">
        <authorList>
            <person name="Tani A."/>
            <person name="Ola A."/>
            <person name="Ogura Y."/>
            <person name="Katsura K."/>
            <person name="Hayashi T."/>
        </authorList>
    </citation>
    <scope>NUCLEOTIDE SEQUENCE</scope>
    <source>
        <strain evidence="2">JCM 32048</strain>
    </source>
</reference>
<dbReference type="RefSeq" id="WP_238193376.1">
    <property type="nucleotide sequence ID" value="NZ_BPQJ01000058.1"/>
</dbReference>
<accession>A0AA37HHY7</accession>